<dbReference type="OrthoDB" id="10552010at2759"/>
<dbReference type="Proteomes" id="UP000237000">
    <property type="component" value="Unassembled WGS sequence"/>
</dbReference>
<dbReference type="AlphaFoldDB" id="A0A2P5E5N6"/>
<accession>A0A2P5E5N6</accession>
<proteinExistence type="predicted"/>
<name>A0A2P5E5N6_TREOI</name>
<dbReference type="InParanoid" id="A0A2P5E5N6"/>
<dbReference type="EMBL" id="JXTC01000230">
    <property type="protein sequence ID" value="PON80849.1"/>
    <property type="molecule type" value="Genomic_DNA"/>
</dbReference>
<evidence type="ECO:0000256" key="1">
    <source>
        <dbReference type="SAM" id="MobiDB-lite"/>
    </source>
</evidence>
<protein>
    <submittedName>
        <fullName evidence="2">Uncharacterized protein</fullName>
    </submittedName>
</protein>
<evidence type="ECO:0000313" key="3">
    <source>
        <dbReference type="Proteomes" id="UP000237000"/>
    </source>
</evidence>
<organism evidence="2 3">
    <name type="scientific">Trema orientale</name>
    <name type="common">Charcoal tree</name>
    <name type="synonym">Celtis orientalis</name>
    <dbReference type="NCBI Taxonomy" id="63057"/>
    <lineage>
        <taxon>Eukaryota</taxon>
        <taxon>Viridiplantae</taxon>
        <taxon>Streptophyta</taxon>
        <taxon>Embryophyta</taxon>
        <taxon>Tracheophyta</taxon>
        <taxon>Spermatophyta</taxon>
        <taxon>Magnoliopsida</taxon>
        <taxon>eudicotyledons</taxon>
        <taxon>Gunneridae</taxon>
        <taxon>Pentapetalae</taxon>
        <taxon>rosids</taxon>
        <taxon>fabids</taxon>
        <taxon>Rosales</taxon>
        <taxon>Cannabaceae</taxon>
        <taxon>Trema</taxon>
    </lineage>
</organism>
<feature type="compositionally biased region" description="Acidic residues" evidence="1">
    <location>
        <begin position="52"/>
        <end position="71"/>
    </location>
</feature>
<sequence>MGSTISDTLSTRVRRRVVKEENGRDWVEEEEEDVEHCNLFPDRTDLGLFENDMTDDDRYQEEEGEDVEDSDQVIAAPKQNTTL</sequence>
<feature type="region of interest" description="Disordered" evidence="1">
    <location>
        <begin position="45"/>
        <end position="83"/>
    </location>
</feature>
<comment type="caution">
    <text evidence="2">The sequence shown here is derived from an EMBL/GenBank/DDBJ whole genome shotgun (WGS) entry which is preliminary data.</text>
</comment>
<reference evidence="3" key="1">
    <citation type="submission" date="2016-06" db="EMBL/GenBank/DDBJ databases">
        <title>Parallel loss of symbiosis genes in relatives of nitrogen-fixing non-legume Parasponia.</title>
        <authorList>
            <person name="Van Velzen R."/>
            <person name="Holmer R."/>
            <person name="Bu F."/>
            <person name="Rutten L."/>
            <person name="Van Zeijl A."/>
            <person name="Liu W."/>
            <person name="Santuari L."/>
            <person name="Cao Q."/>
            <person name="Sharma T."/>
            <person name="Shen D."/>
            <person name="Roswanjaya Y."/>
            <person name="Wardhani T."/>
            <person name="Kalhor M.S."/>
            <person name="Jansen J."/>
            <person name="Van den Hoogen J."/>
            <person name="Gungor B."/>
            <person name="Hartog M."/>
            <person name="Hontelez J."/>
            <person name="Verver J."/>
            <person name="Yang W.-C."/>
            <person name="Schijlen E."/>
            <person name="Repin R."/>
            <person name="Schilthuizen M."/>
            <person name="Schranz E."/>
            <person name="Heidstra R."/>
            <person name="Miyata K."/>
            <person name="Fedorova E."/>
            <person name="Kohlen W."/>
            <person name="Bisseling T."/>
            <person name="Smit S."/>
            <person name="Geurts R."/>
        </authorList>
    </citation>
    <scope>NUCLEOTIDE SEQUENCE [LARGE SCALE GENOMIC DNA]</scope>
    <source>
        <strain evidence="3">cv. RG33-2</strain>
    </source>
</reference>
<evidence type="ECO:0000313" key="2">
    <source>
        <dbReference type="EMBL" id="PON80849.1"/>
    </source>
</evidence>
<gene>
    <name evidence="2" type="ORF">TorRG33x02_233450</name>
</gene>
<keyword evidence="3" id="KW-1185">Reference proteome</keyword>